<dbReference type="KEGG" id="mmet:MCMEM_1219"/>
<dbReference type="STRING" id="1434104.MCMEM_1219"/>
<organism evidence="1 2">
    <name type="scientific">Methanococcoides methylutens MM1</name>
    <dbReference type="NCBI Taxonomy" id="1434104"/>
    <lineage>
        <taxon>Archaea</taxon>
        <taxon>Methanobacteriati</taxon>
        <taxon>Methanobacteriota</taxon>
        <taxon>Stenosarchaea group</taxon>
        <taxon>Methanomicrobia</taxon>
        <taxon>Methanosarcinales</taxon>
        <taxon>Methanosarcinaceae</taxon>
        <taxon>Methanococcoides</taxon>
    </lineage>
</organism>
<dbReference type="InterPro" id="IPR021734">
    <property type="entry name" value="DUF3303"/>
</dbReference>
<protein>
    <recommendedName>
        <fullName evidence="3">DUF3303 domain-containing protein</fullName>
    </recommendedName>
</protein>
<name>A0A0E3SSC3_METMT</name>
<gene>
    <name evidence="1" type="ORF">MCMEM_1219</name>
</gene>
<evidence type="ECO:0000313" key="2">
    <source>
        <dbReference type="Proteomes" id="UP000033048"/>
    </source>
</evidence>
<evidence type="ECO:0000313" key="1">
    <source>
        <dbReference type="EMBL" id="AKB85272.1"/>
    </source>
</evidence>
<dbReference type="AlphaFoldDB" id="A0A0E3SSC3"/>
<evidence type="ECO:0008006" key="3">
    <source>
        <dbReference type="Google" id="ProtNLM"/>
    </source>
</evidence>
<proteinExistence type="predicted"/>
<dbReference type="Pfam" id="PF11746">
    <property type="entry name" value="DUF3303"/>
    <property type="match status" value="1"/>
</dbReference>
<dbReference type="PATRIC" id="fig|1434104.5.peg.1337"/>
<keyword evidence="2" id="KW-1185">Reference proteome</keyword>
<dbReference type="HOGENOM" id="CLU_189624_0_0_2"/>
<sequence>MLFMDIITWEPKDNDEVTRRYSEWSWPDSVEVISEWTDLSTCRYVAVVDIKDSESYAIAALPWKDICHIETFPVMETPKLMAMMSEYV</sequence>
<dbReference type="Proteomes" id="UP000033048">
    <property type="component" value="Chromosome"/>
</dbReference>
<accession>A0A0E3SSC3</accession>
<dbReference type="EMBL" id="CP009518">
    <property type="protein sequence ID" value="AKB85272.1"/>
    <property type="molecule type" value="Genomic_DNA"/>
</dbReference>
<reference evidence="1 2" key="1">
    <citation type="submission" date="2014-07" db="EMBL/GenBank/DDBJ databases">
        <title>Methanogenic archaea and the global carbon cycle.</title>
        <authorList>
            <person name="Henriksen J.R."/>
            <person name="Luke J."/>
            <person name="Reinhart S."/>
            <person name="Benedict M.N."/>
            <person name="Youngblut N.D."/>
            <person name="Metcalf M.E."/>
            <person name="Whitaker R.J."/>
            <person name="Metcalf W.W."/>
        </authorList>
    </citation>
    <scope>NUCLEOTIDE SEQUENCE [LARGE SCALE GENOMIC DNA]</scope>
    <source>
        <strain evidence="1 2">MM1</strain>
    </source>
</reference>